<dbReference type="AlphaFoldDB" id="A0A7T8QWE3"/>
<feature type="non-terminal residue" evidence="2">
    <location>
        <position position="99"/>
    </location>
</feature>
<sequence>MIQDDPGTESSLEEELRVGVRFKSNVQTLNEDEIFEEVPLNHHTPSVQNKNSCNNNNCNTNNSTLSGSSNNNSQDSVRRKEIPSCELNKIIPDSKKAPQ</sequence>
<dbReference type="EMBL" id="CP045891">
    <property type="protein sequence ID" value="QQP57517.1"/>
    <property type="molecule type" value="Genomic_DNA"/>
</dbReference>
<feature type="compositionally biased region" description="Low complexity" evidence="1">
    <location>
        <begin position="49"/>
        <end position="73"/>
    </location>
</feature>
<keyword evidence="3" id="KW-1185">Reference proteome</keyword>
<evidence type="ECO:0000313" key="3">
    <source>
        <dbReference type="Proteomes" id="UP000595437"/>
    </source>
</evidence>
<evidence type="ECO:0000313" key="2">
    <source>
        <dbReference type="EMBL" id="QQP57517.1"/>
    </source>
</evidence>
<organism evidence="2 3">
    <name type="scientific">Caligus rogercresseyi</name>
    <name type="common">Sea louse</name>
    <dbReference type="NCBI Taxonomy" id="217165"/>
    <lineage>
        <taxon>Eukaryota</taxon>
        <taxon>Metazoa</taxon>
        <taxon>Ecdysozoa</taxon>
        <taxon>Arthropoda</taxon>
        <taxon>Crustacea</taxon>
        <taxon>Multicrustacea</taxon>
        <taxon>Hexanauplia</taxon>
        <taxon>Copepoda</taxon>
        <taxon>Siphonostomatoida</taxon>
        <taxon>Caligidae</taxon>
        <taxon>Caligus</taxon>
    </lineage>
</organism>
<evidence type="ECO:0000256" key="1">
    <source>
        <dbReference type="SAM" id="MobiDB-lite"/>
    </source>
</evidence>
<reference evidence="3" key="1">
    <citation type="submission" date="2021-01" db="EMBL/GenBank/DDBJ databases">
        <title>Caligus Genome Assembly.</title>
        <authorList>
            <person name="Gallardo-Escarate C."/>
        </authorList>
    </citation>
    <scope>NUCLEOTIDE SEQUENCE [LARGE SCALE GENOMIC DNA]</scope>
</reference>
<accession>A0A7T8QWE3</accession>
<proteinExistence type="predicted"/>
<gene>
    <name evidence="2" type="ORF">FKW44_002533</name>
</gene>
<name>A0A7T8QWE3_CALRO</name>
<dbReference type="Proteomes" id="UP000595437">
    <property type="component" value="Chromosome 2"/>
</dbReference>
<feature type="region of interest" description="Disordered" evidence="1">
    <location>
        <begin position="40"/>
        <end position="99"/>
    </location>
</feature>
<protein>
    <submittedName>
        <fullName evidence="2">Uncharacterized protein</fullName>
    </submittedName>
</protein>